<dbReference type="PANTHER" id="PTHR43574">
    <property type="entry name" value="EPIMERASE-RELATED"/>
    <property type="match status" value="1"/>
</dbReference>
<dbReference type="Gene3D" id="3.40.50.720">
    <property type="entry name" value="NAD(P)-binding Rossmann-like Domain"/>
    <property type="match status" value="1"/>
</dbReference>
<proteinExistence type="predicted"/>
<reference evidence="2" key="1">
    <citation type="journal article" date="2014" name="Int. J. Syst. Evol. Microbiol.">
        <title>Complete genome sequence of Corynebacterium casei LMG S-19264T (=DSM 44701T), isolated from a smear-ripened cheese.</title>
        <authorList>
            <consortium name="US DOE Joint Genome Institute (JGI-PGF)"/>
            <person name="Walter F."/>
            <person name="Albersmeier A."/>
            <person name="Kalinowski J."/>
            <person name="Ruckert C."/>
        </authorList>
    </citation>
    <scope>NUCLEOTIDE SEQUENCE</scope>
    <source>
        <strain evidence="2">CGMCC 1.15254</strain>
    </source>
</reference>
<gene>
    <name evidence="2" type="ORF">GCM10011332_02450</name>
</gene>
<organism evidence="2 3">
    <name type="scientific">Terasakiella brassicae</name>
    <dbReference type="NCBI Taxonomy" id="1634917"/>
    <lineage>
        <taxon>Bacteria</taxon>
        <taxon>Pseudomonadati</taxon>
        <taxon>Pseudomonadota</taxon>
        <taxon>Alphaproteobacteria</taxon>
        <taxon>Rhodospirillales</taxon>
        <taxon>Terasakiellaceae</taxon>
        <taxon>Terasakiella</taxon>
    </lineage>
</organism>
<dbReference type="SUPFAM" id="SSF51735">
    <property type="entry name" value="NAD(P)-binding Rossmann-fold domains"/>
    <property type="match status" value="1"/>
</dbReference>
<accession>A0A917BQI4</accession>
<protein>
    <submittedName>
        <fullName evidence="2">NAD(P)-dependent oxidoreductase</fullName>
    </submittedName>
</protein>
<reference evidence="2" key="2">
    <citation type="submission" date="2020-09" db="EMBL/GenBank/DDBJ databases">
        <authorList>
            <person name="Sun Q."/>
            <person name="Zhou Y."/>
        </authorList>
    </citation>
    <scope>NUCLEOTIDE SEQUENCE</scope>
    <source>
        <strain evidence="2">CGMCC 1.15254</strain>
    </source>
</reference>
<comment type="caution">
    <text evidence="2">The sequence shown here is derived from an EMBL/GenBank/DDBJ whole genome shotgun (WGS) entry which is preliminary data.</text>
</comment>
<sequence>MNTLFIFGMGFSAGHFAHRMKAKGWNIIATSREPVAVEGIDLIAFDGTKPITDFHERLKDVTHVLHSIPPHKETGDCVFNLHARDLEKLPNLKWMGYLSTTGVYGTAGGAMVNEDSPRHPTSARARARKQAEDNWLSTRLPLHIFRLAGIYGPTRSLFDSIAKGRAKAIDKPGHAFSRIHVEDIAGVLEASILKPHPGSAYNLCDDEPLEPLAVLKTACTLMGVDMPPVQSFEEAAKEMSPMALTFWNDNKRVDNSKIKTELGYVLQYPDHRSGLESVWAEMQKNV</sequence>
<dbReference type="RefSeq" id="WP_188660340.1">
    <property type="nucleotide sequence ID" value="NZ_BMHV01000002.1"/>
</dbReference>
<dbReference type="Proteomes" id="UP000632498">
    <property type="component" value="Unassembled WGS sequence"/>
</dbReference>
<evidence type="ECO:0000256" key="1">
    <source>
        <dbReference type="ARBA" id="ARBA00023027"/>
    </source>
</evidence>
<dbReference type="AlphaFoldDB" id="A0A917BQI4"/>
<dbReference type="CDD" id="cd05266">
    <property type="entry name" value="SDR_a4"/>
    <property type="match status" value="1"/>
</dbReference>
<evidence type="ECO:0000313" key="3">
    <source>
        <dbReference type="Proteomes" id="UP000632498"/>
    </source>
</evidence>
<dbReference type="EMBL" id="BMHV01000002">
    <property type="protein sequence ID" value="GGF52741.1"/>
    <property type="molecule type" value="Genomic_DNA"/>
</dbReference>
<keyword evidence="3" id="KW-1185">Reference proteome</keyword>
<evidence type="ECO:0000313" key="2">
    <source>
        <dbReference type="EMBL" id="GGF52741.1"/>
    </source>
</evidence>
<dbReference type="InterPro" id="IPR036291">
    <property type="entry name" value="NAD(P)-bd_dom_sf"/>
</dbReference>
<keyword evidence="1" id="KW-0520">NAD</keyword>
<name>A0A917BQI4_9PROT</name>